<dbReference type="PROSITE" id="PS50089">
    <property type="entry name" value="ZF_RING_2"/>
    <property type="match status" value="1"/>
</dbReference>
<dbReference type="GO" id="GO:0061630">
    <property type="term" value="F:ubiquitin protein ligase activity"/>
    <property type="evidence" value="ECO:0007669"/>
    <property type="project" value="UniProtKB-UniRule"/>
</dbReference>
<dbReference type="InterPro" id="IPR017907">
    <property type="entry name" value="Znf_RING_CS"/>
</dbReference>
<evidence type="ECO:0000256" key="3">
    <source>
        <dbReference type="ARBA" id="ARBA00004906"/>
    </source>
</evidence>
<dbReference type="GO" id="GO:0005789">
    <property type="term" value="C:endoplasmic reticulum membrane"/>
    <property type="evidence" value="ECO:0007669"/>
    <property type="project" value="UniProtKB-SubCell"/>
</dbReference>
<dbReference type="SUPFAM" id="SSF57850">
    <property type="entry name" value="RING/U-box"/>
    <property type="match status" value="1"/>
</dbReference>
<evidence type="ECO:0000256" key="10">
    <source>
        <dbReference type="PROSITE-ProRule" id="PRU00175"/>
    </source>
</evidence>
<evidence type="ECO:0000313" key="15">
    <source>
        <dbReference type="Proteomes" id="UP000436088"/>
    </source>
</evidence>
<evidence type="ECO:0000256" key="7">
    <source>
        <dbReference type="ARBA" id="ARBA00022786"/>
    </source>
</evidence>
<dbReference type="OrthoDB" id="6270329at2759"/>
<evidence type="ECO:0000259" key="13">
    <source>
        <dbReference type="PROSITE" id="PS50089"/>
    </source>
</evidence>
<dbReference type="Gene3D" id="3.30.40.10">
    <property type="entry name" value="Zinc/RING finger domain, C3HC4 (zinc finger)"/>
    <property type="match status" value="1"/>
</dbReference>
<keyword evidence="5 11" id="KW-0479">Metal-binding</keyword>
<comment type="subcellular location">
    <subcellularLocation>
        <location evidence="2">Endomembrane system</location>
    </subcellularLocation>
    <subcellularLocation>
        <location evidence="11">Endoplasmic reticulum membrane</location>
        <topology evidence="11">Single-pass type IV membrane protein</topology>
    </subcellularLocation>
</comment>
<dbReference type="InterPro" id="IPR013083">
    <property type="entry name" value="Znf_RING/FYVE/PHD"/>
</dbReference>
<evidence type="ECO:0000256" key="1">
    <source>
        <dbReference type="ARBA" id="ARBA00000900"/>
    </source>
</evidence>
<feature type="domain" description="RING-type" evidence="13">
    <location>
        <begin position="44"/>
        <end position="93"/>
    </location>
</feature>
<comment type="catalytic activity">
    <reaction evidence="1 11">
        <text>S-ubiquitinyl-[E2 ubiquitin-conjugating enzyme]-L-cysteine + [acceptor protein]-L-lysine = [E2 ubiquitin-conjugating enzyme]-L-cysteine + N(6)-ubiquitinyl-[acceptor protein]-L-lysine.</text>
        <dbReference type="EC" id="2.3.2.27"/>
    </reaction>
</comment>
<dbReference type="InterPro" id="IPR045103">
    <property type="entry name" value="RNF5/RNF185-like"/>
</dbReference>
<feature type="region of interest" description="Disordered" evidence="12">
    <location>
        <begin position="1"/>
        <end position="38"/>
    </location>
</feature>
<protein>
    <recommendedName>
        <fullName evidence="11">E3 ubiquitin-protein ligase RMA</fullName>
        <ecNumber evidence="11">2.3.2.27</ecNumber>
    </recommendedName>
    <alternativeName>
        <fullName evidence="11">Protein RING membrane-anchor</fullName>
    </alternativeName>
    <alternativeName>
        <fullName evidence="11">RING-type E3 ubiquitin transferase RMA</fullName>
    </alternativeName>
</protein>
<proteinExistence type="predicted"/>
<evidence type="ECO:0000256" key="2">
    <source>
        <dbReference type="ARBA" id="ARBA00004308"/>
    </source>
</evidence>
<name>A0A6A2YBA3_HIBSY</name>
<evidence type="ECO:0000256" key="9">
    <source>
        <dbReference type="ARBA" id="ARBA00023136"/>
    </source>
</evidence>
<dbReference type="InterPro" id="IPR001841">
    <property type="entry name" value="Znf_RING"/>
</dbReference>
<dbReference type="CDD" id="cd16745">
    <property type="entry name" value="RING-HC_AtRMA-like"/>
    <property type="match status" value="1"/>
</dbReference>
<dbReference type="SMART" id="SM00184">
    <property type="entry name" value="RING"/>
    <property type="match status" value="1"/>
</dbReference>
<sequence>MNIEQNVDGAGVRNRSPEGKDSMEKWMNSPEAVTGSDDSTSFNCNICLDTVQDPVVTLCGHIYCWPCIYRWLQLQSNSTENQTPKQPQCPVCKANVSDSTLVPLYGRGQTSKGSKSMASQLGVAIPKRPLGPDLGIPRTPNTAISPQFAAHQMHHYPPSPMPSPGGTYSYQPQVYDYPPSPMRSPGGPYSYQPPVYDYLFSPVRSPGGTTTSVMDPLVRMLGETVHTTRVFGDLITNLYAYPNSYNLVGSTSPRIRRHIMRAYKSLDRFSFFLFCCMLICLLLF</sequence>
<dbReference type="GO" id="GO:0006511">
    <property type="term" value="P:ubiquitin-dependent protein catabolic process"/>
    <property type="evidence" value="ECO:0007669"/>
    <property type="project" value="UniProtKB-UniRule"/>
</dbReference>
<dbReference type="GO" id="GO:0016567">
    <property type="term" value="P:protein ubiquitination"/>
    <property type="evidence" value="ECO:0007669"/>
    <property type="project" value="UniProtKB-UniPathway"/>
</dbReference>
<feature type="compositionally biased region" description="Basic and acidic residues" evidence="12">
    <location>
        <begin position="15"/>
        <end position="24"/>
    </location>
</feature>
<comment type="domain">
    <text evidence="11">The RING-type zinc finger domain is responsible for E3 ligase activity.</text>
</comment>
<keyword evidence="9" id="KW-0472">Membrane</keyword>
<dbReference type="PROSITE" id="PS00518">
    <property type="entry name" value="ZF_RING_1"/>
    <property type="match status" value="1"/>
</dbReference>
<comment type="caution">
    <text evidence="14">The sequence shown here is derived from an EMBL/GenBank/DDBJ whole genome shotgun (WGS) entry which is preliminary data.</text>
</comment>
<keyword evidence="11" id="KW-0256">Endoplasmic reticulum</keyword>
<dbReference type="UniPathway" id="UPA00143"/>
<dbReference type="AlphaFoldDB" id="A0A6A2YBA3"/>
<keyword evidence="15" id="KW-1185">Reference proteome</keyword>
<keyword evidence="4 11" id="KW-0808">Transferase</keyword>
<evidence type="ECO:0000256" key="6">
    <source>
        <dbReference type="ARBA" id="ARBA00022771"/>
    </source>
</evidence>
<evidence type="ECO:0000256" key="8">
    <source>
        <dbReference type="ARBA" id="ARBA00022833"/>
    </source>
</evidence>
<keyword evidence="7 11" id="KW-0833">Ubl conjugation pathway</keyword>
<evidence type="ECO:0000256" key="5">
    <source>
        <dbReference type="ARBA" id="ARBA00022723"/>
    </source>
</evidence>
<evidence type="ECO:0000256" key="12">
    <source>
        <dbReference type="SAM" id="MobiDB-lite"/>
    </source>
</evidence>
<comment type="pathway">
    <text evidence="3 11">Protein modification; protein ubiquitination.</text>
</comment>
<keyword evidence="6 10" id="KW-0863">Zinc-finger</keyword>
<evidence type="ECO:0000313" key="14">
    <source>
        <dbReference type="EMBL" id="KAE8669707.1"/>
    </source>
</evidence>
<reference evidence="14" key="1">
    <citation type="submission" date="2019-09" db="EMBL/GenBank/DDBJ databases">
        <title>Draft genome information of white flower Hibiscus syriacus.</title>
        <authorList>
            <person name="Kim Y.-M."/>
        </authorList>
    </citation>
    <scope>NUCLEOTIDE SEQUENCE [LARGE SCALE GENOMIC DNA]</scope>
    <source>
        <strain evidence="14">YM2019G1</strain>
    </source>
</reference>
<dbReference type="Pfam" id="PF13445">
    <property type="entry name" value="zf-RING_UBOX"/>
    <property type="match status" value="1"/>
</dbReference>
<gene>
    <name evidence="14" type="ORF">F3Y22_tig00112225pilonHSYRG00074</name>
</gene>
<evidence type="ECO:0000256" key="11">
    <source>
        <dbReference type="RuleBase" id="RU369090"/>
    </source>
</evidence>
<dbReference type="EMBL" id="VEPZ02001522">
    <property type="protein sequence ID" value="KAE8669707.1"/>
    <property type="molecule type" value="Genomic_DNA"/>
</dbReference>
<dbReference type="Proteomes" id="UP000436088">
    <property type="component" value="Unassembled WGS sequence"/>
</dbReference>
<dbReference type="EC" id="2.3.2.27" evidence="11"/>
<keyword evidence="8 11" id="KW-0862">Zinc</keyword>
<evidence type="ECO:0000256" key="4">
    <source>
        <dbReference type="ARBA" id="ARBA00022679"/>
    </source>
</evidence>
<comment type="function">
    <text evidence="11">E3 ubiquitin-protein ligase.</text>
</comment>
<dbReference type="InterPro" id="IPR027370">
    <property type="entry name" value="Znf-RING_euk"/>
</dbReference>
<organism evidence="14 15">
    <name type="scientific">Hibiscus syriacus</name>
    <name type="common">Rose of Sharon</name>
    <dbReference type="NCBI Taxonomy" id="106335"/>
    <lineage>
        <taxon>Eukaryota</taxon>
        <taxon>Viridiplantae</taxon>
        <taxon>Streptophyta</taxon>
        <taxon>Embryophyta</taxon>
        <taxon>Tracheophyta</taxon>
        <taxon>Spermatophyta</taxon>
        <taxon>Magnoliopsida</taxon>
        <taxon>eudicotyledons</taxon>
        <taxon>Gunneridae</taxon>
        <taxon>Pentapetalae</taxon>
        <taxon>rosids</taxon>
        <taxon>malvids</taxon>
        <taxon>Malvales</taxon>
        <taxon>Malvaceae</taxon>
        <taxon>Malvoideae</taxon>
        <taxon>Hibiscus</taxon>
    </lineage>
</organism>
<dbReference type="PANTHER" id="PTHR12313">
    <property type="entry name" value="E3 UBIQUITIN-PROTEIN LIGASE RNF5-RELATED"/>
    <property type="match status" value="1"/>
</dbReference>
<dbReference type="GO" id="GO:0008270">
    <property type="term" value="F:zinc ion binding"/>
    <property type="evidence" value="ECO:0007669"/>
    <property type="project" value="UniProtKB-KW"/>
</dbReference>
<accession>A0A6A2YBA3</accession>